<proteinExistence type="predicted"/>
<name>A0A6J5SGN4_9CAUD</name>
<organism evidence="2">
    <name type="scientific">uncultured Caudovirales phage</name>
    <dbReference type="NCBI Taxonomy" id="2100421"/>
    <lineage>
        <taxon>Viruses</taxon>
        <taxon>Duplodnaviria</taxon>
        <taxon>Heunggongvirae</taxon>
        <taxon>Uroviricota</taxon>
        <taxon>Caudoviricetes</taxon>
        <taxon>Peduoviridae</taxon>
        <taxon>Maltschvirus</taxon>
        <taxon>Maltschvirus maltsch</taxon>
    </lineage>
</organism>
<reference evidence="2" key="1">
    <citation type="submission" date="2020-05" db="EMBL/GenBank/DDBJ databases">
        <authorList>
            <person name="Chiriac C."/>
            <person name="Salcher M."/>
            <person name="Ghai R."/>
            <person name="Kavagutti S V."/>
        </authorList>
    </citation>
    <scope>NUCLEOTIDE SEQUENCE</scope>
</reference>
<protein>
    <submittedName>
        <fullName evidence="2">Uncharacterized protein</fullName>
    </submittedName>
</protein>
<dbReference type="EMBL" id="LR797394">
    <property type="protein sequence ID" value="CAB4212968.1"/>
    <property type="molecule type" value="Genomic_DNA"/>
</dbReference>
<dbReference type="EMBL" id="LR797026">
    <property type="protein sequence ID" value="CAB4183013.1"/>
    <property type="molecule type" value="Genomic_DNA"/>
</dbReference>
<evidence type="ECO:0000313" key="1">
    <source>
        <dbReference type="EMBL" id="CAB4183013.1"/>
    </source>
</evidence>
<evidence type="ECO:0000313" key="2">
    <source>
        <dbReference type="EMBL" id="CAB4212968.1"/>
    </source>
</evidence>
<gene>
    <name evidence="1" type="ORF">UFOVP1085_33</name>
    <name evidence="2" type="ORF">UFOVP1439_53</name>
</gene>
<accession>A0A6J5SGN4</accession>
<sequence length="119" mass="13657">MSRGHHVLYEKNNWQGPQNRILRGKPGLIIPLDLDSHSALHKEVENIVTPSYRMGSFILANYKDNPDDHLRSVDNLMGAIDLSLHHPRVRPIERQIGELMIASIEAQRPFIREGLPKKH</sequence>